<dbReference type="InterPro" id="IPR030395">
    <property type="entry name" value="GP_PDE_dom"/>
</dbReference>
<evidence type="ECO:0000256" key="1">
    <source>
        <dbReference type="ARBA" id="ARBA00007277"/>
    </source>
</evidence>
<feature type="signal peptide" evidence="7">
    <location>
        <begin position="1"/>
        <end position="15"/>
    </location>
</feature>
<keyword evidence="4" id="KW-0319">Glycerol metabolism</keyword>
<dbReference type="EC" id="3.1.4.46" evidence="2"/>
<protein>
    <recommendedName>
        <fullName evidence="2">glycerophosphodiester phosphodiesterase</fullName>
        <ecNumber evidence="2">3.1.4.46</ecNumber>
    </recommendedName>
</protein>
<evidence type="ECO:0000256" key="3">
    <source>
        <dbReference type="ARBA" id="ARBA00022729"/>
    </source>
</evidence>
<dbReference type="GO" id="GO:0006629">
    <property type="term" value="P:lipid metabolic process"/>
    <property type="evidence" value="ECO:0007669"/>
    <property type="project" value="InterPro"/>
</dbReference>
<evidence type="ECO:0000256" key="7">
    <source>
        <dbReference type="SAM" id="SignalP"/>
    </source>
</evidence>
<dbReference type="PANTHER" id="PTHR43620">
    <property type="entry name" value="GLYCEROPHOSPHORYL DIESTER PHOSPHODIESTERASE"/>
    <property type="match status" value="1"/>
</dbReference>
<gene>
    <name evidence="9" type="ORF">GGR13_002538</name>
</gene>
<accession>A0A7W9CK30</accession>
<dbReference type="EMBL" id="JACHOR010000004">
    <property type="protein sequence ID" value="MBB5746931.1"/>
    <property type="molecule type" value="Genomic_DNA"/>
</dbReference>
<evidence type="ECO:0000256" key="5">
    <source>
        <dbReference type="ARBA" id="ARBA00022801"/>
    </source>
</evidence>
<dbReference type="CDD" id="cd08602">
    <property type="entry name" value="GDPD_ScGlpQ1_like"/>
    <property type="match status" value="1"/>
</dbReference>
<dbReference type="Gene3D" id="3.20.20.190">
    <property type="entry name" value="Phosphatidylinositol (PI) phosphodiesterase"/>
    <property type="match status" value="1"/>
</dbReference>
<dbReference type="Pfam" id="PF03009">
    <property type="entry name" value="GDPD"/>
    <property type="match status" value="1"/>
</dbReference>
<evidence type="ECO:0000256" key="6">
    <source>
        <dbReference type="ARBA" id="ARBA00047512"/>
    </source>
</evidence>
<organism evidence="9 10">
    <name type="scientific">Brevundimonas variabilis</name>
    <dbReference type="NCBI Taxonomy" id="74312"/>
    <lineage>
        <taxon>Bacteria</taxon>
        <taxon>Pseudomonadati</taxon>
        <taxon>Pseudomonadota</taxon>
        <taxon>Alphaproteobacteria</taxon>
        <taxon>Caulobacterales</taxon>
        <taxon>Caulobacteraceae</taxon>
        <taxon>Brevundimonas</taxon>
    </lineage>
</organism>
<dbReference type="AlphaFoldDB" id="A0A7W9CK30"/>
<dbReference type="Proteomes" id="UP000545037">
    <property type="component" value="Unassembled WGS sequence"/>
</dbReference>
<feature type="chain" id="PRO_5031112797" description="glycerophosphodiester phosphodiesterase" evidence="7">
    <location>
        <begin position="16"/>
        <end position="356"/>
    </location>
</feature>
<comment type="catalytic activity">
    <reaction evidence="6">
        <text>a sn-glycero-3-phosphodiester + H2O = an alcohol + sn-glycerol 3-phosphate + H(+)</text>
        <dbReference type="Rhea" id="RHEA:12969"/>
        <dbReference type="ChEBI" id="CHEBI:15377"/>
        <dbReference type="ChEBI" id="CHEBI:15378"/>
        <dbReference type="ChEBI" id="CHEBI:30879"/>
        <dbReference type="ChEBI" id="CHEBI:57597"/>
        <dbReference type="ChEBI" id="CHEBI:83408"/>
        <dbReference type="EC" id="3.1.4.46"/>
    </reaction>
</comment>
<keyword evidence="10" id="KW-1185">Reference proteome</keyword>
<dbReference type="GO" id="GO:0042597">
    <property type="term" value="C:periplasmic space"/>
    <property type="evidence" value="ECO:0007669"/>
    <property type="project" value="TreeGrafter"/>
</dbReference>
<evidence type="ECO:0000313" key="9">
    <source>
        <dbReference type="EMBL" id="MBB5746931.1"/>
    </source>
</evidence>
<dbReference type="SUPFAM" id="SSF51695">
    <property type="entry name" value="PLC-like phosphodiesterases"/>
    <property type="match status" value="1"/>
</dbReference>
<comment type="similarity">
    <text evidence="1">Belongs to the glycerophosphoryl diester phosphodiesterase family.</text>
</comment>
<proteinExistence type="inferred from homology"/>
<comment type="caution">
    <text evidence="9">The sequence shown here is derived from an EMBL/GenBank/DDBJ whole genome shotgun (WGS) entry which is preliminary data.</text>
</comment>
<evidence type="ECO:0000259" key="8">
    <source>
        <dbReference type="PROSITE" id="PS51704"/>
    </source>
</evidence>
<dbReference type="InterPro" id="IPR017946">
    <property type="entry name" value="PLC-like_Pdiesterase_TIM-brl"/>
</dbReference>
<reference evidence="9 10" key="1">
    <citation type="submission" date="2020-08" db="EMBL/GenBank/DDBJ databases">
        <title>Genomic Encyclopedia of Type Strains, Phase IV (KMG-IV): sequencing the most valuable type-strain genomes for metagenomic binning, comparative biology and taxonomic classification.</title>
        <authorList>
            <person name="Goeker M."/>
        </authorList>
    </citation>
    <scope>NUCLEOTIDE SEQUENCE [LARGE SCALE GENOMIC DNA]</scope>
    <source>
        <strain evidence="9 10">DSM 4737</strain>
    </source>
</reference>
<name>A0A7W9CK30_9CAUL</name>
<evidence type="ECO:0000313" key="10">
    <source>
        <dbReference type="Proteomes" id="UP000545037"/>
    </source>
</evidence>
<evidence type="ECO:0000256" key="4">
    <source>
        <dbReference type="ARBA" id="ARBA00022798"/>
    </source>
</evidence>
<evidence type="ECO:0000256" key="2">
    <source>
        <dbReference type="ARBA" id="ARBA00012247"/>
    </source>
</evidence>
<dbReference type="PROSITE" id="PS51704">
    <property type="entry name" value="GP_PDE"/>
    <property type="match status" value="1"/>
</dbReference>
<sequence>MFAALVLFAGSPVLAQSAPAIVTPAPAPAVPMVIAHRGASGERPEHTRAAYDLAIDQGADVIEPDLVMSKDGVLVVRHENEISETTDVAARAEFADRRTTRTIDGSAVVGWFTEDFTLAELKTLRARERLPQLRPGNSAFDGTEPILTFEEVIDIARAGSARTGRTFGVAPELKHPTYFAGRGLEMTGPFVRVLRDQGLAGQDAAVPVMVQCFEVATLVHLEQEIDIPRIQLMAASGGPADQPEITYAAMATAEGLAQVATYATAIGVETTMIEPRGADGAIQAPTTLVADARTHGLKVIAWTFRAENVFLPLNDRRGSDPAGHGDLAAMLKRFYAYGVDAVFSDFPAQAVRAREP</sequence>
<dbReference type="GO" id="GO:0008889">
    <property type="term" value="F:glycerophosphodiester phosphodiesterase activity"/>
    <property type="evidence" value="ECO:0007669"/>
    <property type="project" value="UniProtKB-EC"/>
</dbReference>
<keyword evidence="3 7" id="KW-0732">Signal</keyword>
<feature type="domain" description="GP-PDE" evidence="8">
    <location>
        <begin position="31"/>
        <end position="354"/>
    </location>
</feature>
<keyword evidence="5 9" id="KW-0378">Hydrolase</keyword>
<dbReference type="GO" id="GO:0006071">
    <property type="term" value="P:glycerol metabolic process"/>
    <property type="evidence" value="ECO:0007669"/>
    <property type="project" value="UniProtKB-KW"/>
</dbReference>
<dbReference type="PANTHER" id="PTHR43620:SF7">
    <property type="entry name" value="GLYCEROPHOSPHODIESTER PHOSPHODIESTERASE GDPD5-RELATED"/>
    <property type="match status" value="1"/>
</dbReference>